<evidence type="ECO:0000313" key="14">
    <source>
        <dbReference type="EMBL" id="MFD1630406.1"/>
    </source>
</evidence>
<name>A0ABW4ICD2_9SPHI</name>
<dbReference type="InterPro" id="IPR036942">
    <property type="entry name" value="Beta-barrel_TonB_sf"/>
</dbReference>
<dbReference type="PANTHER" id="PTHR30069:SF29">
    <property type="entry name" value="HEMOGLOBIN AND HEMOGLOBIN-HAPTOGLOBIN-BINDING PROTEIN 1-RELATED"/>
    <property type="match status" value="1"/>
</dbReference>
<evidence type="ECO:0000256" key="5">
    <source>
        <dbReference type="ARBA" id="ARBA00022729"/>
    </source>
</evidence>
<evidence type="ECO:0000256" key="4">
    <source>
        <dbReference type="ARBA" id="ARBA00022692"/>
    </source>
</evidence>
<dbReference type="RefSeq" id="WP_379662783.1">
    <property type="nucleotide sequence ID" value="NZ_JBHUDG010000016.1"/>
</dbReference>
<keyword evidence="7 10" id="KW-0472">Membrane</keyword>
<dbReference type="InterPro" id="IPR037066">
    <property type="entry name" value="Plug_dom_sf"/>
</dbReference>
<evidence type="ECO:0000256" key="10">
    <source>
        <dbReference type="RuleBase" id="RU003357"/>
    </source>
</evidence>
<feature type="chain" id="PRO_5046361646" evidence="11">
    <location>
        <begin position="26"/>
        <end position="771"/>
    </location>
</feature>
<keyword evidence="3" id="KW-1134">Transmembrane beta strand</keyword>
<evidence type="ECO:0000256" key="1">
    <source>
        <dbReference type="ARBA" id="ARBA00004571"/>
    </source>
</evidence>
<dbReference type="Gene3D" id="2.60.40.1120">
    <property type="entry name" value="Carboxypeptidase-like, regulatory domain"/>
    <property type="match status" value="1"/>
</dbReference>
<dbReference type="Pfam" id="PF00593">
    <property type="entry name" value="TonB_dep_Rec_b-barrel"/>
    <property type="match status" value="1"/>
</dbReference>
<dbReference type="Gene3D" id="2.170.130.10">
    <property type="entry name" value="TonB-dependent receptor, plug domain"/>
    <property type="match status" value="1"/>
</dbReference>
<evidence type="ECO:0000256" key="11">
    <source>
        <dbReference type="SAM" id="SignalP"/>
    </source>
</evidence>
<evidence type="ECO:0000256" key="3">
    <source>
        <dbReference type="ARBA" id="ARBA00022452"/>
    </source>
</evidence>
<comment type="similarity">
    <text evidence="10">Belongs to the TonB-dependent receptor family.</text>
</comment>
<keyword evidence="4" id="KW-0812">Transmembrane</keyword>
<protein>
    <submittedName>
        <fullName evidence="14">TonB-dependent receptor</fullName>
    </submittedName>
</protein>
<evidence type="ECO:0000256" key="9">
    <source>
        <dbReference type="ARBA" id="ARBA00023237"/>
    </source>
</evidence>
<comment type="caution">
    <text evidence="14">The sequence shown here is derived from an EMBL/GenBank/DDBJ whole genome shotgun (WGS) entry which is preliminary data.</text>
</comment>
<dbReference type="SUPFAM" id="SSF49464">
    <property type="entry name" value="Carboxypeptidase regulatory domain-like"/>
    <property type="match status" value="1"/>
</dbReference>
<keyword evidence="5 11" id="KW-0732">Signal</keyword>
<feature type="signal peptide" evidence="11">
    <location>
        <begin position="1"/>
        <end position="25"/>
    </location>
</feature>
<keyword evidence="8 14" id="KW-0675">Receptor</keyword>
<dbReference type="InterPro" id="IPR000531">
    <property type="entry name" value="Beta-barrel_TonB"/>
</dbReference>
<evidence type="ECO:0000256" key="7">
    <source>
        <dbReference type="ARBA" id="ARBA00023136"/>
    </source>
</evidence>
<evidence type="ECO:0000313" key="15">
    <source>
        <dbReference type="Proteomes" id="UP001597118"/>
    </source>
</evidence>
<comment type="subcellular location">
    <subcellularLocation>
        <location evidence="1">Cell outer membrane</location>
        <topology evidence="1">Multi-pass membrane protein</topology>
    </subcellularLocation>
</comment>
<dbReference type="EMBL" id="JBHUDG010000016">
    <property type="protein sequence ID" value="MFD1630406.1"/>
    <property type="molecule type" value="Genomic_DNA"/>
</dbReference>
<dbReference type="Pfam" id="PF07715">
    <property type="entry name" value="Plug"/>
    <property type="match status" value="1"/>
</dbReference>
<accession>A0ABW4ICD2</accession>
<keyword evidence="6 10" id="KW-0798">TonB box</keyword>
<gene>
    <name evidence="14" type="ORF">ACFSAH_10990</name>
</gene>
<keyword evidence="15" id="KW-1185">Reference proteome</keyword>
<organism evidence="14 15">
    <name type="scientific">Pseudopedobacter beijingensis</name>
    <dbReference type="NCBI Taxonomy" id="1207056"/>
    <lineage>
        <taxon>Bacteria</taxon>
        <taxon>Pseudomonadati</taxon>
        <taxon>Bacteroidota</taxon>
        <taxon>Sphingobacteriia</taxon>
        <taxon>Sphingobacteriales</taxon>
        <taxon>Sphingobacteriaceae</taxon>
        <taxon>Pseudopedobacter</taxon>
    </lineage>
</organism>
<dbReference type="InterPro" id="IPR039426">
    <property type="entry name" value="TonB-dep_rcpt-like"/>
</dbReference>
<dbReference type="InterPro" id="IPR008969">
    <property type="entry name" value="CarboxyPept-like_regulatory"/>
</dbReference>
<dbReference type="Gene3D" id="2.40.170.20">
    <property type="entry name" value="TonB-dependent receptor, beta-barrel domain"/>
    <property type="match status" value="1"/>
</dbReference>
<feature type="domain" description="TonB-dependent receptor-like beta-barrel" evidence="12">
    <location>
        <begin position="282"/>
        <end position="739"/>
    </location>
</feature>
<evidence type="ECO:0000259" key="12">
    <source>
        <dbReference type="Pfam" id="PF00593"/>
    </source>
</evidence>
<dbReference type="Proteomes" id="UP001597118">
    <property type="component" value="Unassembled WGS sequence"/>
</dbReference>
<dbReference type="Pfam" id="PF13715">
    <property type="entry name" value="CarbopepD_reg_2"/>
    <property type="match status" value="1"/>
</dbReference>
<feature type="domain" description="TonB-dependent receptor plug" evidence="13">
    <location>
        <begin position="131"/>
        <end position="225"/>
    </location>
</feature>
<proteinExistence type="inferred from homology"/>
<dbReference type="InterPro" id="IPR012910">
    <property type="entry name" value="Plug_dom"/>
</dbReference>
<keyword evidence="2" id="KW-0813">Transport</keyword>
<evidence type="ECO:0000256" key="8">
    <source>
        <dbReference type="ARBA" id="ARBA00023170"/>
    </source>
</evidence>
<keyword evidence="9" id="KW-0998">Cell outer membrane</keyword>
<sequence length="771" mass="86349">MIQIKKYCLILCAFVLLALSGKTQTCDIVFYGTIKDAKDHSVLSGAIIGISSIQKNTLTDADGHFHLNRLCKGKYNVEVSFLGYKKKSFFIEVNKNTEMNIYLSLDNTALSEIKVVGKQATAEPVYTAQKLEDRAMDLSRGQSLGESLKNIAGVNSIQTGPTISKPVIHGMHSDRILIYNAGVRLEGQQWGSEHAPEVDPFIAKDITVIKGAAGVEYGADALGGIILLNPPPLNYHSPFSSEINLIGASNSRMGLVSGKVEGAIKNETLAWRFQGTLKKAGNSSAPGYYLNNTGSDEINGAITLGYKRKSFETELLLSSFNTKLGIFEGAHIGSVEDLKYAIANGRPFADGNFSYGIDVPRQEISHHLLKFDGKKYLKDNGVLKLTYSFQKDFRQEYDLRRGGRNDLPALDLDLSAQNLSIVYEKNQPNNSFIKYGINTAIIVNNNVPGTQITPLIPNYDSFNPGVFFIKKIGLKNKELEGGIRYDFKTIDAAGYDANKVWYGGKHDFHNVSFSLGSLFHVKPYLDFRSDLSLAWRPPSVNELYSNGLHHGTASIEIGDKNLQSEKGYKWINTLSYKQEKWKTEVSAYANYIVDYIFLQPDGTFSETQRGAFPIFNYKQTDATLFGVDLQNSYSINREIEWLLKGSLVRAKDIVNKSYLPMIPADRISNSLIWNIRTTHQKWSLPFISVEHIYSAKQTRYSEQNDFAPAPAAYNLFNISGGISYKVGENRLGMNASIFNAFDTSYKDYLNRFRYYTYETGRNFVVRLSYKF</sequence>
<evidence type="ECO:0000256" key="2">
    <source>
        <dbReference type="ARBA" id="ARBA00022448"/>
    </source>
</evidence>
<evidence type="ECO:0000259" key="13">
    <source>
        <dbReference type="Pfam" id="PF07715"/>
    </source>
</evidence>
<dbReference type="SUPFAM" id="SSF56935">
    <property type="entry name" value="Porins"/>
    <property type="match status" value="1"/>
</dbReference>
<reference evidence="15" key="1">
    <citation type="journal article" date="2019" name="Int. J. Syst. Evol. Microbiol.">
        <title>The Global Catalogue of Microorganisms (GCM) 10K type strain sequencing project: providing services to taxonomists for standard genome sequencing and annotation.</title>
        <authorList>
            <consortium name="The Broad Institute Genomics Platform"/>
            <consortium name="The Broad Institute Genome Sequencing Center for Infectious Disease"/>
            <person name="Wu L."/>
            <person name="Ma J."/>
        </authorList>
    </citation>
    <scope>NUCLEOTIDE SEQUENCE [LARGE SCALE GENOMIC DNA]</scope>
    <source>
        <strain evidence="15">CCUG 53762</strain>
    </source>
</reference>
<dbReference type="PANTHER" id="PTHR30069">
    <property type="entry name" value="TONB-DEPENDENT OUTER MEMBRANE RECEPTOR"/>
    <property type="match status" value="1"/>
</dbReference>
<evidence type="ECO:0000256" key="6">
    <source>
        <dbReference type="ARBA" id="ARBA00023077"/>
    </source>
</evidence>